<keyword evidence="2" id="KW-1185">Reference proteome</keyword>
<dbReference type="EMBL" id="BMQX01000004">
    <property type="protein sequence ID" value="GGQ10540.1"/>
    <property type="molecule type" value="Genomic_DNA"/>
</dbReference>
<accession>A0ABQ2R3I5</accession>
<dbReference type="Proteomes" id="UP000619118">
    <property type="component" value="Unassembled WGS sequence"/>
</dbReference>
<protein>
    <submittedName>
        <fullName evidence="1">Uncharacterized protein</fullName>
    </submittedName>
</protein>
<sequence length="148" mass="15944">MGNTMNLETETASIENATFCLLKTANANKLNASLEGSKALEYQLALIDGCVCLRISANASGGLFSKEWISLDCIEECLGKPLTPAIAFKSSMLKPVFTKGSSSNNAGFLCACLRAEGILSVSEKNLFLHLFTGDFAAWRKKLKKLGKQ</sequence>
<proteinExistence type="predicted"/>
<organism evidence="1 2">
    <name type="scientific">Shewanella litoralis</name>
    <dbReference type="NCBI Taxonomy" id="2282700"/>
    <lineage>
        <taxon>Bacteria</taxon>
        <taxon>Pseudomonadati</taxon>
        <taxon>Pseudomonadota</taxon>
        <taxon>Gammaproteobacteria</taxon>
        <taxon>Alteromonadales</taxon>
        <taxon>Shewanellaceae</taxon>
        <taxon>Shewanella</taxon>
    </lineage>
</organism>
<evidence type="ECO:0000313" key="2">
    <source>
        <dbReference type="Proteomes" id="UP000619118"/>
    </source>
</evidence>
<gene>
    <name evidence="1" type="ORF">GCM10009411_09160</name>
</gene>
<comment type="caution">
    <text evidence="1">The sequence shown here is derived from an EMBL/GenBank/DDBJ whole genome shotgun (WGS) entry which is preliminary data.</text>
</comment>
<evidence type="ECO:0000313" key="1">
    <source>
        <dbReference type="EMBL" id="GGQ10540.1"/>
    </source>
</evidence>
<reference evidence="2" key="1">
    <citation type="journal article" date="2019" name="Int. J. Syst. Evol. Microbiol.">
        <title>The Global Catalogue of Microorganisms (GCM) 10K type strain sequencing project: providing services to taxonomists for standard genome sequencing and annotation.</title>
        <authorList>
            <consortium name="The Broad Institute Genomics Platform"/>
            <consortium name="The Broad Institute Genome Sequencing Center for Infectious Disease"/>
            <person name="Wu L."/>
            <person name="Ma J."/>
        </authorList>
    </citation>
    <scope>NUCLEOTIDE SEQUENCE [LARGE SCALE GENOMIC DNA]</scope>
    <source>
        <strain evidence="2">JCM 32306</strain>
    </source>
</reference>
<name>A0ABQ2R3I5_9GAMM</name>